<name>A0A219B650_9SPHN</name>
<feature type="transmembrane region" description="Helical" evidence="1">
    <location>
        <begin position="12"/>
        <end position="34"/>
    </location>
</feature>
<accession>A0A219B650</accession>
<dbReference type="OrthoDB" id="7583502at2"/>
<keyword evidence="1" id="KW-1133">Transmembrane helix</keyword>
<dbReference type="RefSeq" id="WP_088712576.1">
    <property type="nucleotide sequence ID" value="NZ_NFZT01000001.1"/>
</dbReference>
<dbReference type="EMBL" id="NFZT01000001">
    <property type="protein sequence ID" value="OWV33852.1"/>
    <property type="molecule type" value="Genomic_DNA"/>
</dbReference>
<keyword evidence="1" id="KW-0812">Transmembrane</keyword>
<evidence type="ECO:0000256" key="1">
    <source>
        <dbReference type="SAM" id="Phobius"/>
    </source>
</evidence>
<dbReference type="Proteomes" id="UP000198462">
    <property type="component" value="Unassembled WGS sequence"/>
</dbReference>
<sequence>MTDFQEARAKRQLLFLALLRLVGMALVLVGVAMWQRGSFGIDDDLTGKLVAVAGFAFMFLVPALLRRKWREGR</sequence>
<protein>
    <recommendedName>
        <fullName evidence="4">Transmembrane protein</fullName>
    </recommendedName>
</protein>
<evidence type="ECO:0000313" key="2">
    <source>
        <dbReference type="EMBL" id="OWV33852.1"/>
    </source>
</evidence>
<comment type="caution">
    <text evidence="2">The sequence shown here is derived from an EMBL/GenBank/DDBJ whole genome shotgun (WGS) entry which is preliminary data.</text>
</comment>
<feature type="transmembrane region" description="Helical" evidence="1">
    <location>
        <begin position="46"/>
        <end position="65"/>
    </location>
</feature>
<proteinExistence type="predicted"/>
<keyword evidence="3" id="KW-1185">Reference proteome</keyword>
<reference evidence="3" key="1">
    <citation type="submission" date="2017-05" db="EMBL/GenBank/DDBJ databases">
        <authorList>
            <person name="Lin X."/>
        </authorList>
    </citation>
    <scope>NUCLEOTIDE SEQUENCE [LARGE SCALE GENOMIC DNA]</scope>
    <source>
        <strain evidence="3">JLT2012</strain>
    </source>
</reference>
<evidence type="ECO:0000313" key="3">
    <source>
        <dbReference type="Proteomes" id="UP000198462"/>
    </source>
</evidence>
<dbReference type="AlphaFoldDB" id="A0A219B650"/>
<organism evidence="2 3">
    <name type="scientific">Pacificimonas flava</name>
    <dbReference type="NCBI Taxonomy" id="1234595"/>
    <lineage>
        <taxon>Bacteria</taxon>
        <taxon>Pseudomonadati</taxon>
        <taxon>Pseudomonadota</taxon>
        <taxon>Alphaproteobacteria</taxon>
        <taxon>Sphingomonadales</taxon>
        <taxon>Sphingosinicellaceae</taxon>
        <taxon>Pacificimonas</taxon>
    </lineage>
</organism>
<keyword evidence="1" id="KW-0472">Membrane</keyword>
<gene>
    <name evidence="2" type="ORF">B5C34_10525</name>
</gene>
<evidence type="ECO:0008006" key="4">
    <source>
        <dbReference type="Google" id="ProtNLM"/>
    </source>
</evidence>